<dbReference type="SMART" id="SM00388">
    <property type="entry name" value="HisKA"/>
    <property type="match status" value="1"/>
</dbReference>
<evidence type="ECO:0000256" key="7">
    <source>
        <dbReference type="ARBA" id="ARBA00058004"/>
    </source>
</evidence>
<feature type="transmembrane region" description="Helical" evidence="10">
    <location>
        <begin position="78"/>
        <end position="97"/>
    </location>
</feature>
<dbReference type="PROSITE" id="PS50924">
    <property type="entry name" value="MHYT"/>
    <property type="match status" value="1"/>
</dbReference>
<feature type="transmembrane region" description="Helical" evidence="10">
    <location>
        <begin position="173"/>
        <end position="196"/>
    </location>
</feature>
<dbReference type="SMART" id="SM00387">
    <property type="entry name" value="HATPase_c"/>
    <property type="match status" value="1"/>
</dbReference>
<keyword evidence="4" id="KW-0732">Signal</keyword>
<feature type="transmembrane region" description="Helical" evidence="10">
    <location>
        <begin position="140"/>
        <end position="161"/>
    </location>
</feature>
<dbReference type="InterPro" id="IPR005330">
    <property type="entry name" value="MHYT_dom"/>
</dbReference>
<feature type="domain" description="MHYT" evidence="13">
    <location>
        <begin position="6"/>
        <end position="199"/>
    </location>
</feature>
<name>A0A4R3HNU2_PAULE</name>
<dbReference type="PROSITE" id="PS50109">
    <property type="entry name" value="HIS_KIN"/>
    <property type="match status" value="1"/>
</dbReference>
<proteinExistence type="predicted"/>
<evidence type="ECO:0000256" key="9">
    <source>
        <dbReference type="PROSITE-ProRule" id="PRU00169"/>
    </source>
</evidence>
<dbReference type="GO" id="GO:0016020">
    <property type="term" value="C:membrane"/>
    <property type="evidence" value="ECO:0007669"/>
    <property type="project" value="UniProtKB-UniRule"/>
</dbReference>
<evidence type="ECO:0000256" key="6">
    <source>
        <dbReference type="ARBA" id="ARBA00023026"/>
    </source>
</evidence>
<dbReference type="SMART" id="SM00448">
    <property type="entry name" value="REC"/>
    <property type="match status" value="1"/>
</dbReference>
<dbReference type="FunFam" id="3.30.565.10:FF:000010">
    <property type="entry name" value="Sensor histidine kinase RcsC"/>
    <property type="match status" value="1"/>
</dbReference>
<feature type="domain" description="Histidine kinase" evidence="11">
    <location>
        <begin position="285"/>
        <end position="503"/>
    </location>
</feature>
<dbReference type="GO" id="GO:0000155">
    <property type="term" value="F:phosphorelay sensor kinase activity"/>
    <property type="evidence" value="ECO:0007669"/>
    <property type="project" value="InterPro"/>
</dbReference>
<evidence type="ECO:0000259" key="11">
    <source>
        <dbReference type="PROSITE" id="PS50109"/>
    </source>
</evidence>
<dbReference type="Gene3D" id="3.40.50.2300">
    <property type="match status" value="1"/>
</dbReference>
<dbReference type="EC" id="2.7.13.3" evidence="2"/>
<keyword evidence="10" id="KW-0472">Membrane</keyword>
<comment type="catalytic activity">
    <reaction evidence="1">
        <text>ATP + protein L-histidine = ADP + protein N-phospho-L-histidine.</text>
        <dbReference type="EC" id="2.7.13.3"/>
    </reaction>
</comment>
<dbReference type="SUPFAM" id="SSF52172">
    <property type="entry name" value="CheY-like"/>
    <property type="match status" value="1"/>
</dbReference>
<dbReference type="Gene3D" id="3.30.565.10">
    <property type="entry name" value="Histidine kinase-like ATPase, C-terminal domain"/>
    <property type="match status" value="1"/>
</dbReference>
<dbReference type="OrthoDB" id="219325at2"/>
<evidence type="ECO:0000256" key="10">
    <source>
        <dbReference type="PROSITE-ProRule" id="PRU00244"/>
    </source>
</evidence>
<dbReference type="PANTHER" id="PTHR43547">
    <property type="entry name" value="TWO-COMPONENT HISTIDINE KINASE"/>
    <property type="match status" value="1"/>
</dbReference>
<dbReference type="CDD" id="cd00082">
    <property type="entry name" value="HisKA"/>
    <property type="match status" value="1"/>
</dbReference>
<dbReference type="InterPro" id="IPR011006">
    <property type="entry name" value="CheY-like_superfamily"/>
</dbReference>
<dbReference type="CDD" id="cd16922">
    <property type="entry name" value="HATPase_EvgS-ArcB-TorS-like"/>
    <property type="match status" value="1"/>
</dbReference>
<keyword evidence="10" id="KW-1133">Transmembrane helix</keyword>
<dbReference type="SUPFAM" id="SSF47384">
    <property type="entry name" value="Homodimeric domain of signal transducing histidine kinase"/>
    <property type="match status" value="1"/>
</dbReference>
<protein>
    <recommendedName>
        <fullName evidence="8">Virulence sensor protein BvgS</fullName>
        <ecNumber evidence="2">2.7.13.3</ecNumber>
    </recommendedName>
</protein>
<dbReference type="Pfam" id="PF03707">
    <property type="entry name" value="MHYT"/>
    <property type="match status" value="3"/>
</dbReference>
<dbReference type="Proteomes" id="UP000295382">
    <property type="component" value="Unassembled WGS sequence"/>
</dbReference>
<dbReference type="RefSeq" id="WP_132260471.1">
    <property type="nucleotide sequence ID" value="NZ_SLZQ01000021.1"/>
</dbReference>
<dbReference type="Pfam" id="PF00512">
    <property type="entry name" value="HisKA"/>
    <property type="match status" value="1"/>
</dbReference>
<dbReference type="Gene3D" id="1.10.287.130">
    <property type="match status" value="1"/>
</dbReference>
<dbReference type="CDD" id="cd17580">
    <property type="entry name" value="REC_2_DhkD-like"/>
    <property type="match status" value="1"/>
</dbReference>
<dbReference type="AlphaFoldDB" id="A0A4R3HNU2"/>
<feature type="domain" description="Response regulatory" evidence="12">
    <location>
        <begin position="535"/>
        <end position="653"/>
    </location>
</feature>
<evidence type="ECO:0000256" key="2">
    <source>
        <dbReference type="ARBA" id="ARBA00012438"/>
    </source>
</evidence>
<comment type="caution">
    <text evidence="14">The sequence shown here is derived from an EMBL/GenBank/DDBJ whole genome shotgun (WGS) entry which is preliminary data.</text>
</comment>
<evidence type="ECO:0000259" key="12">
    <source>
        <dbReference type="PROSITE" id="PS50110"/>
    </source>
</evidence>
<keyword evidence="6" id="KW-0843">Virulence</keyword>
<sequence>MLIGTYKVSLVIVSVLVAMLASYTALSLAGRVVQSQGRTARWWIAGGAFAMGAGIWAMHFIGMLAFRLPIPLGYDLGITLLSLLIPVAVSGAALWLVSQPALPFKRLAAGALLMGIGINSMHYTGMAAMRMSPGIVFDPALFAASVVIAILASGGALWMAFRLRWNTPHVIAARAGSAVVMGMAIVGMHYTGMAAASFPLGSVCRAAPDGFSQDGLAILVIVATMAVLTVALIASLFDARLESRTKVLALSEAIAEERQVLLERERIARAQAERVSEMKDEFLATLSHELRTPLNAILGWAQLLRMKQYDKDALEKGLETIERNALAQSKLIEDLLDMSRIISGQVRVETQIVDPISVINTALETIRPATLAKQIQVSTEFSPGIGSLVGDPNRLQQVMWNLLSNAVKFTPAGGRIIVMARQQEASLVIEVIDSGIGIAPEFLPHVFDRFRQADASTTRRFGGLGLGLAIVKTLAELHGGTVQVSSPGKDKGTTFTLQFPVYQADKDFPSSASLPHATIAGISLKFQPVDLTGLRAVVIDDDADALNLVATILGECGATALTATNAKQALALIGKERPDVIISDIGMPDHDGFSLIQWVRQLAPEQGGNTPAIALTAFSRAEDRKRALKAGFNHYLSKPVDAGELISILGKLTTTPVM</sequence>
<dbReference type="InterPro" id="IPR036097">
    <property type="entry name" value="HisK_dim/P_sf"/>
</dbReference>
<evidence type="ECO:0000313" key="14">
    <source>
        <dbReference type="EMBL" id="TCS32602.1"/>
    </source>
</evidence>
<dbReference type="InterPro" id="IPR003661">
    <property type="entry name" value="HisK_dim/P_dom"/>
</dbReference>
<dbReference type="PANTHER" id="PTHR43547:SF2">
    <property type="entry name" value="HYBRID SIGNAL TRANSDUCTION HISTIDINE KINASE C"/>
    <property type="match status" value="1"/>
</dbReference>
<evidence type="ECO:0000256" key="4">
    <source>
        <dbReference type="ARBA" id="ARBA00022729"/>
    </source>
</evidence>
<evidence type="ECO:0000256" key="8">
    <source>
        <dbReference type="ARBA" id="ARBA00070152"/>
    </source>
</evidence>
<keyword evidence="10" id="KW-0812">Transmembrane</keyword>
<evidence type="ECO:0000256" key="1">
    <source>
        <dbReference type="ARBA" id="ARBA00000085"/>
    </source>
</evidence>
<keyword evidence="15" id="KW-1185">Reference proteome</keyword>
<feature type="transmembrane region" description="Helical" evidence="10">
    <location>
        <begin position="109"/>
        <end position="128"/>
    </location>
</feature>
<feature type="transmembrane region" description="Helical" evidence="10">
    <location>
        <begin position="42"/>
        <end position="66"/>
    </location>
</feature>
<dbReference type="PRINTS" id="PR00344">
    <property type="entry name" value="BCTRLSENSOR"/>
</dbReference>
<dbReference type="InterPro" id="IPR005467">
    <property type="entry name" value="His_kinase_dom"/>
</dbReference>
<keyword evidence="3 9" id="KW-0597">Phosphoprotein</keyword>
<evidence type="ECO:0000256" key="3">
    <source>
        <dbReference type="ARBA" id="ARBA00022553"/>
    </source>
</evidence>
<keyword evidence="5" id="KW-0902">Two-component regulatory system</keyword>
<dbReference type="PROSITE" id="PS50110">
    <property type="entry name" value="RESPONSE_REGULATORY"/>
    <property type="match status" value="1"/>
</dbReference>
<feature type="transmembrane region" description="Helical" evidence="10">
    <location>
        <begin position="216"/>
        <end position="237"/>
    </location>
</feature>
<dbReference type="InterPro" id="IPR003594">
    <property type="entry name" value="HATPase_dom"/>
</dbReference>
<dbReference type="Pfam" id="PF02518">
    <property type="entry name" value="HATPase_c"/>
    <property type="match status" value="1"/>
</dbReference>
<feature type="modified residue" description="4-aspartylphosphate" evidence="9">
    <location>
        <position position="584"/>
    </location>
</feature>
<accession>A0A4R3HNU2</accession>
<gene>
    <name evidence="14" type="ORF">EDC30_12126</name>
</gene>
<dbReference type="SUPFAM" id="SSF55874">
    <property type="entry name" value="ATPase domain of HSP90 chaperone/DNA topoisomerase II/histidine kinase"/>
    <property type="match status" value="1"/>
</dbReference>
<evidence type="ECO:0000259" key="13">
    <source>
        <dbReference type="PROSITE" id="PS50924"/>
    </source>
</evidence>
<dbReference type="InterPro" id="IPR004358">
    <property type="entry name" value="Sig_transdc_His_kin-like_C"/>
</dbReference>
<dbReference type="Pfam" id="PF00072">
    <property type="entry name" value="Response_reg"/>
    <property type="match status" value="1"/>
</dbReference>
<dbReference type="EMBL" id="SLZQ01000021">
    <property type="protein sequence ID" value="TCS32602.1"/>
    <property type="molecule type" value="Genomic_DNA"/>
</dbReference>
<comment type="function">
    <text evidence="7">Member of the two-component regulatory system BvgS/BvgA. Phosphorylates BvgA via a four-step phosphorelay in response to environmental signals.</text>
</comment>
<dbReference type="InterPro" id="IPR036890">
    <property type="entry name" value="HATPase_C_sf"/>
</dbReference>
<evidence type="ECO:0000256" key="5">
    <source>
        <dbReference type="ARBA" id="ARBA00023012"/>
    </source>
</evidence>
<organism evidence="14 15">
    <name type="scientific">Paucimonas lemoignei</name>
    <name type="common">Pseudomonas lemoignei</name>
    <dbReference type="NCBI Taxonomy" id="29443"/>
    <lineage>
        <taxon>Bacteria</taxon>
        <taxon>Pseudomonadati</taxon>
        <taxon>Pseudomonadota</taxon>
        <taxon>Betaproteobacteria</taxon>
        <taxon>Burkholderiales</taxon>
        <taxon>Burkholderiaceae</taxon>
        <taxon>Paucimonas</taxon>
    </lineage>
</organism>
<feature type="transmembrane region" description="Helical" evidence="10">
    <location>
        <begin position="6"/>
        <end position="30"/>
    </location>
</feature>
<dbReference type="InterPro" id="IPR001789">
    <property type="entry name" value="Sig_transdc_resp-reg_receiver"/>
</dbReference>
<evidence type="ECO:0000313" key="15">
    <source>
        <dbReference type="Proteomes" id="UP000295382"/>
    </source>
</evidence>
<reference evidence="14 15" key="1">
    <citation type="submission" date="2019-03" db="EMBL/GenBank/DDBJ databases">
        <title>Genomic Encyclopedia of Type Strains, Phase IV (KMG-IV): sequencing the most valuable type-strain genomes for metagenomic binning, comparative biology and taxonomic classification.</title>
        <authorList>
            <person name="Goeker M."/>
        </authorList>
    </citation>
    <scope>NUCLEOTIDE SEQUENCE [LARGE SCALE GENOMIC DNA]</scope>
    <source>
        <strain evidence="14 15">DSM 7445</strain>
    </source>
</reference>